<dbReference type="EMBL" id="JAVREM010000032">
    <property type="protein sequence ID" value="MDT0321013.1"/>
    <property type="molecule type" value="Genomic_DNA"/>
</dbReference>
<evidence type="ECO:0000259" key="4">
    <source>
        <dbReference type="PROSITE" id="PS01124"/>
    </source>
</evidence>
<organism evidence="5 6">
    <name type="scientific">Streptomyces millisiae</name>
    <dbReference type="NCBI Taxonomy" id="3075542"/>
    <lineage>
        <taxon>Bacteria</taxon>
        <taxon>Bacillati</taxon>
        <taxon>Actinomycetota</taxon>
        <taxon>Actinomycetes</taxon>
        <taxon>Kitasatosporales</taxon>
        <taxon>Streptomycetaceae</taxon>
        <taxon>Streptomyces</taxon>
    </lineage>
</organism>
<dbReference type="SUPFAM" id="SSF46689">
    <property type="entry name" value="Homeodomain-like"/>
    <property type="match status" value="1"/>
</dbReference>
<feature type="domain" description="HTH araC/xylS-type" evidence="4">
    <location>
        <begin position="1"/>
        <end position="80"/>
    </location>
</feature>
<name>A0ABU2LVF9_9ACTN</name>
<dbReference type="InterPro" id="IPR018062">
    <property type="entry name" value="HTH_AraC-typ_CS"/>
</dbReference>
<dbReference type="SMART" id="SM00342">
    <property type="entry name" value="HTH_ARAC"/>
    <property type="match status" value="1"/>
</dbReference>
<dbReference type="PROSITE" id="PS00041">
    <property type="entry name" value="HTH_ARAC_FAMILY_1"/>
    <property type="match status" value="1"/>
</dbReference>
<dbReference type="InterPro" id="IPR050204">
    <property type="entry name" value="AraC_XylS_family_regulators"/>
</dbReference>
<gene>
    <name evidence="5" type="ORF">RNC47_22015</name>
</gene>
<evidence type="ECO:0000313" key="6">
    <source>
        <dbReference type="Proteomes" id="UP001183420"/>
    </source>
</evidence>
<evidence type="ECO:0000313" key="5">
    <source>
        <dbReference type="EMBL" id="MDT0321013.1"/>
    </source>
</evidence>
<dbReference type="Pfam" id="PF12833">
    <property type="entry name" value="HTH_18"/>
    <property type="match status" value="1"/>
</dbReference>
<evidence type="ECO:0000256" key="2">
    <source>
        <dbReference type="ARBA" id="ARBA00023125"/>
    </source>
</evidence>
<evidence type="ECO:0000256" key="1">
    <source>
        <dbReference type="ARBA" id="ARBA00023015"/>
    </source>
</evidence>
<keyword evidence="2" id="KW-0238">DNA-binding</keyword>
<protein>
    <submittedName>
        <fullName evidence="5">Helix-turn-helix transcriptional regulator</fullName>
    </submittedName>
</protein>
<comment type="caution">
    <text evidence="5">The sequence shown here is derived from an EMBL/GenBank/DDBJ whole genome shotgun (WGS) entry which is preliminary data.</text>
</comment>
<dbReference type="Gene3D" id="1.10.10.60">
    <property type="entry name" value="Homeodomain-like"/>
    <property type="match status" value="2"/>
</dbReference>
<dbReference type="PANTHER" id="PTHR46796">
    <property type="entry name" value="HTH-TYPE TRANSCRIPTIONAL ACTIVATOR RHAS-RELATED"/>
    <property type="match status" value="1"/>
</dbReference>
<keyword evidence="3" id="KW-0804">Transcription</keyword>
<dbReference type="PROSITE" id="PS01124">
    <property type="entry name" value="HTH_ARAC_FAMILY_2"/>
    <property type="match status" value="1"/>
</dbReference>
<accession>A0ABU2LVF9</accession>
<dbReference type="Proteomes" id="UP001183420">
    <property type="component" value="Unassembled WGS sequence"/>
</dbReference>
<keyword evidence="6" id="KW-1185">Reference proteome</keyword>
<dbReference type="InterPro" id="IPR009057">
    <property type="entry name" value="Homeodomain-like_sf"/>
</dbReference>
<dbReference type="InterPro" id="IPR018060">
    <property type="entry name" value="HTH_AraC"/>
</dbReference>
<keyword evidence="1" id="KW-0805">Transcription regulation</keyword>
<evidence type="ECO:0000256" key="3">
    <source>
        <dbReference type="ARBA" id="ARBA00023163"/>
    </source>
</evidence>
<proteinExistence type="predicted"/>
<dbReference type="PANTHER" id="PTHR46796:SF13">
    <property type="entry name" value="HTH-TYPE TRANSCRIPTIONAL ACTIVATOR RHAS"/>
    <property type="match status" value="1"/>
</dbReference>
<dbReference type="RefSeq" id="WP_311601223.1">
    <property type="nucleotide sequence ID" value="NZ_JAVREM010000032.1"/>
</dbReference>
<sequence length="82" mass="9255">MGAVAGLSRSPFARRFTALVGRPPLAYLTWWRMTLAAQLLRADDRPVARVAEQVGYTSEYAFSKAFRRAYDTSPGRYRRAPS</sequence>
<dbReference type="InterPro" id="IPR020449">
    <property type="entry name" value="Tscrpt_reg_AraC-type_HTH"/>
</dbReference>
<dbReference type="PRINTS" id="PR00032">
    <property type="entry name" value="HTHARAC"/>
</dbReference>
<reference evidence="6" key="1">
    <citation type="submission" date="2023-07" db="EMBL/GenBank/DDBJ databases">
        <title>30 novel species of actinomycetes from the DSMZ collection.</title>
        <authorList>
            <person name="Nouioui I."/>
        </authorList>
    </citation>
    <scope>NUCLEOTIDE SEQUENCE [LARGE SCALE GENOMIC DNA]</scope>
    <source>
        <strain evidence="6">DSM 44918</strain>
    </source>
</reference>